<accession>A0A9P4XFX1</accession>
<proteinExistence type="predicted"/>
<reference evidence="1 2" key="1">
    <citation type="submission" date="2018-06" db="EMBL/GenBank/DDBJ databases">
        <title>Genome analysis of cellulolytic fungus Trichoderma lentiforme CFAM-422.</title>
        <authorList>
            <person name="Steindorff A.S."/>
            <person name="Formighieri E.F."/>
            <person name="Midorikawa G.E.O."/>
            <person name="Tamietti M.S."/>
            <person name="Ramos E.Z."/>
            <person name="Silva A.S."/>
            <person name="Bon E.P.S."/>
            <person name="Mendes T.D."/>
            <person name="Damaso M.C.T."/>
            <person name="Favaro L.C.L."/>
        </authorList>
    </citation>
    <scope>NUCLEOTIDE SEQUENCE [LARGE SCALE GENOMIC DNA]</scope>
    <source>
        <strain evidence="1 2">CFAM-422</strain>
    </source>
</reference>
<dbReference type="EMBL" id="QLNT01000009">
    <property type="protein sequence ID" value="KAF3072109.1"/>
    <property type="molecule type" value="Genomic_DNA"/>
</dbReference>
<comment type="caution">
    <text evidence="1">The sequence shown here is derived from an EMBL/GenBank/DDBJ whole genome shotgun (WGS) entry which is preliminary data.</text>
</comment>
<evidence type="ECO:0000313" key="2">
    <source>
        <dbReference type="Proteomes" id="UP000801864"/>
    </source>
</evidence>
<evidence type="ECO:0000313" key="1">
    <source>
        <dbReference type="EMBL" id="KAF3072109.1"/>
    </source>
</evidence>
<dbReference type="Proteomes" id="UP000801864">
    <property type="component" value="Unassembled WGS sequence"/>
</dbReference>
<name>A0A9P4XFX1_9HYPO</name>
<gene>
    <name evidence="1" type="ORF">CFAM422_005787</name>
</gene>
<keyword evidence="2" id="KW-1185">Reference proteome</keyword>
<dbReference type="AlphaFoldDB" id="A0A9P4XFX1"/>
<protein>
    <submittedName>
        <fullName evidence="1">Uncharacterized protein</fullName>
    </submittedName>
</protein>
<organism evidence="1 2">
    <name type="scientific">Trichoderma lentiforme</name>
    <dbReference type="NCBI Taxonomy" id="1567552"/>
    <lineage>
        <taxon>Eukaryota</taxon>
        <taxon>Fungi</taxon>
        <taxon>Dikarya</taxon>
        <taxon>Ascomycota</taxon>
        <taxon>Pezizomycotina</taxon>
        <taxon>Sordariomycetes</taxon>
        <taxon>Hypocreomycetidae</taxon>
        <taxon>Hypocreales</taxon>
        <taxon>Hypocreaceae</taxon>
        <taxon>Trichoderma</taxon>
    </lineage>
</organism>
<sequence>MTDSPGTVDTALGQVDVISRGAQKLGLAQRLRVPGTSLNSIEWKPAIQSYSSRRWGPASLQVVWWLSIHTGSKIAARAAKAHSPLVGGAGRAEGLARGSWAVLIGPLSKALQQVT</sequence>